<proteinExistence type="predicted"/>
<gene>
    <name evidence="1" type="ORF">AVEN_85685_1</name>
</gene>
<dbReference type="EMBL" id="BGPR01009186">
    <property type="protein sequence ID" value="GBN38464.1"/>
    <property type="molecule type" value="Genomic_DNA"/>
</dbReference>
<evidence type="ECO:0000313" key="1">
    <source>
        <dbReference type="EMBL" id="GBN38464.1"/>
    </source>
</evidence>
<name>A0A4Y2NI50_ARAVE</name>
<dbReference type="Proteomes" id="UP000499080">
    <property type="component" value="Unassembled WGS sequence"/>
</dbReference>
<protein>
    <submittedName>
        <fullName evidence="1">Uncharacterized protein</fullName>
    </submittedName>
</protein>
<sequence length="15" mass="1853">MEDNRRKVIIEEHIA</sequence>
<keyword evidence="2" id="KW-1185">Reference proteome</keyword>
<reference evidence="1 2" key="1">
    <citation type="journal article" date="2019" name="Sci. Rep.">
        <title>Orb-weaving spider Araneus ventricosus genome elucidates the spidroin gene catalogue.</title>
        <authorList>
            <person name="Kono N."/>
            <person name="Nakamura H."/>
            <person name="Ohtoshi R."/>
            <person name="Moran D.A.P."/>
            <person name="Shinohara A."/>
            <person name="Yoshida Y."/>
            <person name="Fujiwara M."/>
            <person name="Mori M."/>
            <person name="Tomita M."/>
            <person name="Arakawa K."/>
        </authorList>
    </citation>
    <scope>NUCLEOTIDE SEQUENCE [LARGE SCALE GENOMIC DNA]</scope>
</reference>
<evidence type="ECO:0000313" key="2">
    <source>
        <dbReference type="Proteomes" id="UP000499080"/>
    </source>
</evidence>
<accession>A0A4Y2NI50</accession>
<feature type="non-terminal residue" evidence="1">
    <location>
        <position position="15"/>
    </location>
</feature>
<organism evidence="1 2">
    <name type="scientific">Araneus ventricosus</name>
    <name type="common">Orbweaver spider</name>
    <name type="synonym">Epeira ventricosa</name>
    <dbReference type="NCBI Taxonomy" id="182803"/>
    <lineage>
        <taxon>Eukaryota</taxon>
        <taxon>Metazoa</taxon>
        <taxon>Ecdysozoa</taxon>
        <taxon>Arthropoda</taxon>
        <taxon>Chelicerata</taxon>
        <taxon>Arachnida</taxon>
        <taxon>Araneae</taxon>
        <taxon>Araneomorphae</taxon>
        <taxon>Entelegynae</taxon>
        <taxon>Araneoidea</taxon>
        <taxon>Araneidae</taxon>
        <taxon>Araneus</taxon>
    </lineage>
</organism>
<comment type="caution">
    <text evidence="1">The sequence shown here is derived from an EMBL/GenBank/DDBJ whole genome shotgun (WGS) entry which is preliminary data.</text>
</comment>